<evidence type="ECO:0000256" key="2">
    <source>
        <dbReference type="SAM" id="MobiDB-lite"/>
    </source>
</evidence>
<dbReference type="PANTHER" id="PTHR37161">
    <property type="entry name" value="HDC10475"/>
    <property type="match status" value="1"/>
</dbReference>
<reference evidence="4" key="1">
    <citation type="submission" date="2006-11" db="EMBL/GenBank/DDBJ databases">
        <authorList>
            <person name="Stapleton M."/>
            <person name="Carlson J."/>
            <person name="Frise E."/>
            <person name="Kapadia B."/>
            <person name="Park S."/>
            <person name="Wan K."/>
            <person name="Yu C."/>
            <person name="Celniker S."/>
        </authorList>
    </citation>
    <scope>NUCLEOTIDE SEQUENCE</scope>
</reference>
<proteinExistence type="evidence at transcript level"/>
<feature type="compositionally biased region" description="Basic and acidic residues" evidence="2">
    <location>
        <begin position="86"/>
        <end position="129"/>
    </location>
</feature>
<feature type="chain" id="PRO_5004244701" evidence="3">
    <location>
        <begin position="22"/>
        <end position="391"/>
    </location>
</feature>
<dbReference type="EMBL" id="BT023387">
    <property type="protein sequence ID" value="AAY55803.2"/>
    <property type="molecule type" value="mRNA"/>
</dbReference>
<feature type="region of interest" description="Disordered" evidence="2">
    <location>
        <begin position="78"/>
        <end position="129"/>
    </location>
</feature>
<gene>
    <name evidence="4" type="primary">CG12985</name>
</gene>
<sequence>MYIFPPYTLLLIILRIVSVRAMSFDQPHNEHDASLASYLDNTNDDISPQGFNGDGNGSSGATVVPFPYLGCTTRPSYQSGCESMDESARDREKDRNIDRDRGRDWDRNRGCDRNRDRDKDRNNIRDRDNCDSCDEIINSRLKATHIAQNAAQVAKAANDAQAAAAQDASRQAKMQLAEKAISAARAADAVLEGKQAMVDNYAREIRDAEEVVGQVSCSLQNSETNVEASCAVVKAAEVQAETFRALVQQTSGILSEMDSLIDQSNMDIEEKNQMLAAAKARGDRLARQVAQAKSEYEQVKEAACRAASAAVEAKQKVGTGSLLYKSSVHRLPTVAIRANGARGYALDRNTCNALLDLYRQRRRQQQRMRREKILNGLDRYQGNSLYGDHSY</sequence>
<dbReference type="InterPro" id="IPR007999">
    <property type="entry name" value="DUF745"/>
</dbReference>
<name>Q4V3G9_DROME</name>
<dbReference type="ExpressionAtlas" id="Q4V3G9">
    <property type="expression patterns" value="baseline and differential"/>
</dbReference>
<dbReference type="AlphaFoldDB" id="Q4V3G9"/>
<keyword evidence="1" id="KW-0175">Coiled coil</keyword>
<dbReference type="PANTHER" id="PTHR37161:SF2">
    <property type="entry name" value="AT11648P-RELATED"/>
    <property type="match status" value="1"/>
</dbReference>
<evidence type="ECO:0000256" key="3">
    <source>
        <dbReference type="SAM" id="SignalP"/>
    </source>
</evidence>
<accession>Q4V3G9</accession>
<feature type="coiled-coil region" evidence="1">
    <location>
        <begin position="261"/>
        <end position="302"/>
    </location>
</feature>
<evidence type="ECO:0000313" key="4">
    <source>
        <dbReference type="EMBL" id="AAY55803.2"/>
    </source>
</evidence>
<dbReference type="Bgee" id="FBgn0030881">
    <property type="expression patterns" value="Expressed in adult posterior midgut class I enteroendocrine cell in adult midgut (Drosophila) and 9 other cell types or tissues"/>
</dbReference>
<keyword evidence="3" id="KW-0732">Signal</keyword>
<feature type="signal peptide" evidence="3">
    <location>
        <begin position="1"/>
        <end position="21"/>
    </location>
</feature>
<dbReference type="HOGENOM" id="CLU_776754_0_0_1"/>
<dbReference type="OrthoDB" id="7872872at2759"/>
<dbReference type="VEuPathDB" id="VectorBase:FBgn0030881"/>
<dbReference type="Pfam" id="PF05335">
    <property type="entry name" value="DUF745"/>
    <property type="match status" value="1"/>
</dbReference>
<protein>
    <submittedName>
        <fullName evidence="4">IP10444p</fullName>
    </submittedName>
</protein>
<evidence type="ECO:0000256" key="1">
    <source>
        <dbReference type="SAM" id="Coils"/>
    </source>
</evidence>
<organism evidence="4">
    <name type="scientific">Drosophila melanogaster</name>
    <name type="common">Fruit fly</name>
    <dbReference type="NCBI Taxonomy" id="7227"/>
    <lineage>
        <taxon>Eukaryota</taxon>
        <taxon>Metazoa</taxon>
        <taxon>Ecdysozoa</taxon>
        <taxon>Arthropoda</taxon>
        <taxon>Hexapoda</taxon>
        <taxon>Insecta</taxon>
        <taxon>Pterygota</taxon>
        <taxon>Neoptera</taxon>
        <taxon>Endopterygota</taxon>
        <taxon>Diptera</taxon>
        <taxon>Brachycera</taxon>
        <taxon>Muscomorpha</taxon>
        <taxon>Ephydroidea</taxon>
        <taxon>Drosophilidae</taxon>
        <taxon>Drosophila</taxon>
        <taxon>Sophophora</taxon>
    </lineage>
</organism>